<evidence type="ECO:0000256" key="4">
    <source>
        <dbReference type="SAM" id="MobiDB-lite"/>
    </source>
</evidence>
<dbReference type="Proteomes" id="UP001175271">
    <property type="component" value="Unassembled WGS sequence"/>
</dbReference>
<dbReference type="Gene3D" id="3.30.200.20">
    <property type="entry name" value="Phosphorylase Kinase, domain 1"/>
    <property type="match status" value="1"/>
</dbReference>
<evidence type="ECO:0000256" key="2">
    <source>
        <dbReference type="ARBA" id="ARBA00022723"/>
    </source>
</evidence>
<gene>
    <name evidence="6" type="ORF">QR680_017321</name>
</gene>
<evidence type="ECO:0000313" key="6">
    <source>
        <dbReference type="EMBL" id="KAK0404169.1"/>
    </source>
</evidence>
<dbReference type="GO" id="GO:0004672">
    <property type="term" value="F:protein kinase activity"/>
    <property type="evidence" value="ECO:0007669"/>
    <property type="project" value="InterPro"/>
</dbReference>
<feature type="compositionally biased region" description="Low complexity" evidence="4">
    <location>
        <begin position="1102"/>
        <end position="1118"/>
    </location>
</feature>
<feature type="compositionally biased region" description="Low complexity" evidence="4">
    <location>
        <begin position="68"/>
        <end position="82"/>
    </location>
</feature>
<feature type="region of interest" description="Disordered" evidence="4">
    <location>
        <begin position="1102"/>
        <end position="1157"/>
    </location>
</feature>
<dbReference type="InterPro" id="IPR027806">
    <property type="entry name" value="HARBI1_dom"/>
</dbReference>
<dbReference type="Gene3D" id="1.10.510.10">
    <property type="entry name" value="Transferase(Phosphotransferase) domain 1"/>
    <property type="match status" value="1"/>
</dbReference>
<name>A0AA39HGB1_9BILA</name>
<accession>A0AA39HGB1</accession>
<keyword evidence="2" id="KW-0479">Metal-binding</keyword>
<feature type="region of interest" description="Disordered" evidence="4">
    <location>
        <begin position="1238"/>
        <end position="1273"/>
    </location>
</feature>
<dbReference type="GO" id="GO:0005524">
    <property type="term" value="F:ATP binding"/>
    <property type="evidence" value="ECO:0007669"/>
    <property type="project" value="InterPro"/>
</dbReference>
<dbReference type="SUPFAM" id="SSF48371">
    <property type="entry name" value="ARM repeat"/>
    <property type="match status" value="1"/>
</dbReference>
<feature type="compositionally biased region" description="Basic and acidic residues" evidence="4">
    <location>
        <begin position="1263"/>
        <end position="1273"/>
    </location>
</feature>
<evidence type="ECO:0000259" key="5">
    <source>
        <dbReference type="PROSITE" id="PS50011"/>
    </source>
</evidence>
<dbReference type="CDD" id="cd14011">
    <property type="entry name" value="PK_SCY1_like"/>
    <property type="match status" value="1"/>
</dbReference>
<dbReference type="PROSITE" id="PS50011">
    <property type="entry name" value="PROTEIN_KINASE_DOM"/>
    <property type="match status" value="1"/>
</dbReference>
<comment type="similarity">
    <text evidence="3">Belongs to the protein kinase superfamily.</text>
</comment>
<proteinExistence type="inferred from homology"/>
<dbReference type="AlphaFoldDB" id="A0AA39HGB1"/>
<dbReference type="InterPro" id="IPR000719">
    <property type="entry name" value="Prot_kinase_dom"/>
</dbReference>
<feature type="region of interest" description="Disordered" evidence="4">
    <location>
        <begin position="43"/>
        <end position="96"/>
    </location>
</feature>
<evidence type="ECO:0000313" key="7">
    <source>
        <dbReference type="Proteomes" id="UP001175271"/>
    </source>
</evidence>
<comment type="cofactor">
    <cofactor evidence="1">
        <name>a divalent metal cation</name>
        <dbReference type="ChEBI" id="CHEBI:60240"/>
    </cofactor>
</comment>
<reference evidence="6" key="1">
    <citation type="submission" date="2023-06" db="EMBL/GenBank/DDBJ databases">
        <title>Genomic analysis of the entomopathogenic nematode Steinernema hermaphroditum.</title>
        <authorList>
            <person name="Schwarz E.M."/>
            <person name="Heppert J.K."/>
            <person name="Baniya A."/>
            <person name="Schwartz H.T."/>
            <person name="Tan C.-H."/>
            <person name="Antoshechkin I."/>
            <person name="Sternberg P.W."/>
            <person name="Goodrich-Blair H."/>
            <person name="Dillman A.R."/>
        </authorList>
    </citation>
    <scope>NUCLEOTIDE SEQUENCE</scope>
    <source>
        <strain evidence="6">PS9179</strain>
        <tissue evidence="6">Whole animal</tissue>
    </source>
</reference>
<dbReference type="InterPro" id="IPR016024">
    <property type="entry name" value="ARM-type_fold"/>
</dbReference>
<sequence>MTVEDAKKKWASARDRYRRLKKAADLPSGSAADDGTAWEHMKPLQFLDSITEQRPTQSNFNESDSQNAEETAANASASFASSEHPEAQHKKRRKKVTTSERLCGLFTKVDGELREEREHERQERGPFFFWAMDIAKSLEVLPRPTGLKLKMNISQMIFEAQLLEERENQFEHTAVEDFDGGGFEGRRFEEDHFDEDGFEENSIYAMRVRRILLLKKKIVLLLLLHHARRQRSIVRSTRRTEGKYSTLMKILVTDETNPQLFGNSRSWSTISKIVLKTCQGLVEALKAYVHLPSSEQEWRDIARGFKERWSFPHVLGCIDGKHIKLKKPAKSGSNYFNRKKDFSTVLLAVADSRYKFIYYDLGEFGHNHDSTIFQNSSLGVALSNEELDLPEDASLPDSTRYLISFLETIPRRQMDYFNKFKSRVHSVAAQVNNALPGNPITREYEVLEQVATAGPGLFWSIYAGKKYSTGASCSVWMFEKKAIEKWPKYERELFLETMRQGVANLTRLRHPRLLVVEHALAESRDSFAFCTEPVFSSLANVLGKTENLQKKPDDVENFELLDVDIRHGLFQLAEALAFLHFDGKMLHRNLCPESVIISAKGAWKLAGFDFCIQGTSGSSGKPTFEMMEWDQRTMAVVQPMLDYVAPEFIVGGRCDMYADMYSLGVLAFAVFNRCRSPFAHDNNLDKFRKNVEQLKHLQPDVLASLPPKFRDDVKMCLNFTPDLRPDATQFSKIVYFDDVLTKTLNYFDSLMQMDNGQKMQFFKGLPAVLAKFPKRPLLQKVMPYLAAEFTIPDLIPFILPSVFLIAEQTTTEEFLKAVLPPLVPVFSMDRPYQIVLLLLQKMELLLQKAPENQLRTHVLPLIYNAIGSETIKVQELCLSIIPSIGRLVDRNAMKNQLLPKLLKLGTDGNVLSVKVQTLVCLGKLMPSLEPWMITEQIIPTLPKINSKEPGILMAILGIYKLATEMEHSALSREQMAKSVLPFLMATSVENTLNLSQFDQYIGLIKKMLAKVETEQRSRLQQLSASQEEQRSVKDFISVLEQRDAAKVVERNFDGLIDIPNAASNHYGGSTQTNGAIKNTGPLSLEEKKRLAAEQEANLALRSQTSLLNSKSSNSSAPSFNDMMRNMNQKPSASASDRDLSAFLPPPPSSIPAVRPSSTSRCVGDTLGLPQTAAFNAAPSSSLTGLDDLFSNSKISGPVPRKLVQSPSVSNPINRLPTSKPAANKMDLSAFDSLIAFPSASTNRPVTRTPVVPSMNDVLRPTPKQKDPFDDLLG</sequence>
<dbReference type="InterPro" id="IPR011009">
    <property type="entry name" value="Kinase-like_dom_sf"/>
</dbReference>
<evidence type="ECO:0000256" key="1">
    <source>
        <dbReference type="ARBA" id="ARBA00001968"/>
    </source>
</evidence>
<dbReference type="EMBL" id="JAUCMV010000004">
    <property type="protein sequence ID" value="KAK0404169.1"/>
    <property type="molecule type" value="Genomic_DNA"/>
</dbReference>
<dbReference type="Gene3D" id="1.25.10.10">
    <property type="entry name" value="Leucine-rich Repeat Variant"/>
    <property type="match status" value="1"/>
</dbReference>
<dbReference type="GO" id="GO:0046872">
    <property type="term" value="F:metal ion binding"/>
    <property type="evidence" value="ECO:0007669"/>
    <property type="project" value="UniProtKB-KW"/>
</dbReference>
<dbReference type="SUPFAM" id="SSF56112">
    <property type="entry name" value="Protein kinase-like (PK-like)"/>
    <property type="match status" value="1"/>
</dbReference>
<dbReference type="SMART" id="SM00220">
    <property type="entry name" value="S_TKc"/>
    <property type="match status" value="1"/>
</dbReference>
<keyword evidence="7" id="KW-1185">Reference proteome</keyword>
<organism evidence="6 7">
    <name type="scientific">Steinernema hermaphroditum</name>
    <dbReference type="NCBI Taxonomy" id="289476"/>
    <lineage>
        <taxon>Eukaryota</taxon>
        <taxon>Metazoa</taxon>
        <taxon>Ecdysozoa</taxon>
        <taxon>Nematoda</taxon>
        <taxon>Chromadorea</taxon>
        <taxon>Rhabditida</taxon>
        <taxon>Tylenchina</taxon>
        <taxon>Panagrolaimomorpha</taxon>
        <taxon>Strongyloidoidea</taxon>
        <taxon>Steinernematidae</taxon>
        <taxon>Steinernema</taxon>
    </lineage>
</organism>
<feature type="compositionally biased region" description="Polar residues" evidence="4">
    <location>
        <begin position="48"/>
        <end position="66"/>
    </location>
</feature>
<comment type="caution">
    <text evidence="6">The sequence shown here is derived from an EMBL/GenBank/DDBJ whole genome shotgun (WGS) entry which is preliminary data.</text>
</comment>
<feature type="compositionally biased region" description="Polar residues" evidence="4">
    <location>
        <begin position="1125"/>
        <end position="1134"/>
    </location>
</feature>
<dbReference type="PANTHER" id="PTHR12984:SF6">
    <property type="entry name" value="SCY1-LIKE PROTEIN 2"/>
    <property type="match status" value="1"/>
</dbReference>
<feature type="region of interest" description="Disordered" evidence="4">
    <location>
        <begin position="19"/>
        <end position="38"/>
    </location>
</feature>
<evidence type="ECO:0000256" key="3">
    <source>
        <dbReference type="ARBA" id="ARBA00038349"/>
    </source>
</evidence>
<dbReference type="PANTHER" id="PTHR12984">
    <property type="entry name" value="SCY1-RELATED S/T PROTEIN KINASE-LIKE"/>
    <property type="match status" value="1"/>
</dbReference>
<dbReference type="Pfam" id="PF13359">
    <property type="entry name" value="DDE_Tnp_4"/>
    <property type="match status" value="1"/>
</dbReference>
<dbReference type="InterPro" id="IPR051177">
    <property type="entry name" value="CIK-Related_Protein"/>
</dbReference>
<dbReference type="InterPro" id="IPR011989">
    <property type="entry name" value="ARM-like"/>
</dbReference>
<protein>
    <recommendedName>
        <fullName evidence="5">Protein kinase domain-containing protein</fullName>
    </recommendedName>
</protein>
<feature type="domain" description="Protein kinase" evidence="5">
    <location>
        <begin position="447"/>
        <end position="736"/>
    </location>
</feature>
<dbReference type="Pfam" id="PF00069">
    <property type="entry name" value="Pkinase"/>
    <property type="match status" value="1"/>
</dbReference>